<dbReference type="EMBL" id="CP003053">
    <property type="protein sequence ID" value="AFM18568.1"/>
    <property type="molecule type" value="Genomic_DNA"/>
</dbReference>
<reference evidence="5 6" key="1">
    <citation type="submission" date="2012-06" db="EMBL/GenBank/DDBJ databases">
        <title>Complete sequence of chromosome of Mycobacterium chubuense NBB4.</title>
        <authorList>
            <consortium name="US DOE Joint Genome Institute"/>
            <person name="Lucas S."/>
            <person name="Han J."/>
            <person name="Lapidus A."/>
            <person name="Cheng J.-F."/>
            <person name="Goodwin L."/>
            <person name="Pitluck S."/>
            <person name="Peters L."/>
            <person name="Mikhailova N."/>
            <person name="Teshima H."/>
            <person name="Detter J.C."/>
            <person name="Han C."/>
            <person name="Tapia R."/>
            <person name="Land M."/>
            <person name="Hauser L."/>
            <person name="Kyrpides N."/>
            <person name="Ivanova N."/>
            <person name="Pagani I."/>
            <person name="Mattes T."/>
            <person name="Holmes A."/>
            <person name="Rutledge P."/>
            <person name="Paulsen I."/>
            <person name="Coleman N."/>
            <person name="Woyke T."/>
        </authorList>
    </citation>
    <scope>NUCLEOTIDE SEQUENCE [LARGE SCALE GENOMIC DNA]</scope>
    <source>
        <strain evidence="5 6">NBB4</strain>
    </source>
</reference>
<dbReference type="GO" id="GO:0003700">
    <property type="term" value="F:DNA-binding transcription factor activity"/>
    <property type="evidence" value="ECO:0007669"/>
    <property type="project" value="InterPro"/>
</dbReference>
<evidence type="ECO:0000256" key="3">
    <source>
        <dbReference type="ARBA" id="ARBA00023163"/>
    </source>
</evidence>
<dbReference type="OrthoDB" id="5464689at2"/>
<dbReference type="InterPro" id="IPR018060">
    <property type="entry name" value="HTH_AraC"/>
</dbReference>
<dbReference type="GO" id="GO:0043565">
    <property type="term" value="F:sequence-specific DNA binding"/>
    <property type="evidence" value="ECO:0007669"/>
    <property type="project" value="InterPro"/>
</dbReference>
<dbReference type="Pfam" id="PF12833">
    <property type="entry name" value="HTH_18"/>
    <property type="match status" value="1"/>
</dbReference>
<evidence type="ECO:0000256" key="1">
    <source>
        <dbReference type="ARBA" id="ARBA00023015"/>
    </source>
</evidence>
<evidence type="ECO:0000259" key="4">
    <source>
        <dbReference type="PROSITE" id="PS01124"/>
    </source>
</evidence>
<dbReference type="HOGENOM" id="CLU_047930_1_0_11"/>
<accession>I4BMR1</accession>
<dbReference type="KEGG" id="mcb:Mycch_3842"/>
<evidence type="ECO:0000313" key="5">
    <source>
        <dbReference type="EMBL" id="AFM18568.1"/>
    </source>
</evidence>
<evidence type="ECO:0000256" key="2">
    <source>
        <dbReference type="ARBA" id="ARBA00023125"/>
    </source>
</evidence>
<dbReference type="eggNOG" id="COG2207">
    <property type="taxonomic scope" value="Bacteria"/>
</dbReference>
<dbReference type="AlphaFoldDB" id="I4BMR1"/>
<dbReference type="PANTHER" id="PTHR46796:SF12">
    <property type="entry name" value="HTH-TYPE DNA-BINDING TRANSCRIPTIONAL ACTIVATOR EUTR"/>
    <property type="match status" value="1"/>
</dbReference>
<dbReference type="RefSeq" id="WP_014817042.1">
    <property type="nucleotide sequence ID" value="NC_018027.1"/>
</dbReference>
<dbReference type="PANTHER" id="PTHR46796">
    <property type="entry name" value="HTH-TYPE TRANSCRIPTIONAL ACTIVATOR RHAS-RELATED"/>
    <property type="match status" value="1"/>
</dbReference>
<evidence type="ECO:0000313" key="6">
    <source>
        <dbReference type="Proteomes" id="UP000006057"/>
    </source>
</evidence>
<dbReference type="STRING" id="710421.Mycch_3842"/>
<dbReference type="PROSITE" id="PS01124">
    <property type="entry name" value="HTH_ARAC_FAMILY_2"/>
    <property type="match status" value="1"/>
</dbReference>
<keyword evidence="3" id="KW-0804">Transcription</keyword>
<keyword evidence="1" id="KW-0805">Transcription regulation</keyword>
<sequence>MHDGQSRGTATAGDFVINTTDLQEAEKSLSTLFGTIRLSTPRPQHNARTQLWRSHIDHLVIDDAEFTFDMGYEMDPPDSVLLCRVHSGILEETPRGQASHRYGTGSVVAFGAVEGRPLIGRVEQSRYHVLTVPRRCLAEAAGDVDASTSLTSSRPLSPAANQYLVDVIDHVRHGVLSNPRAAREPLVAAAVTRYVAASMLAAFPNTPAGPSRPAGDDDNHEALRRATAFIEDHAGEDISLADIARAARVSPPTLGRLFRRHRQITPMQYLQEMRLRSAHRQLVDADPTTDSVAGVAHRWGFWHLGRFRQLYRSTYGDSPESTLTR</sequence>
<dbReference type="SMART" id="SM00342">
    <property type="entry name" value="HTH_ARAC"/>
    <property type="match status" value="1"/>
</dbReference>
<proteinExistence type="predicted"/>
<dbReference type="PATRIC" id="fig|710421.3.peg.3838"/>
<name>I4BMR1_MYCCN</name>
<feature type="domain" description="HTH araC/xylS-type" evidence="4">
    <location>
        <begin position="224"/>
        <end position="325"/>
    </location>
</feature>
<protein>
    <submittedName>
        <fullName evidence="5">Transcriptional regulator containing an amidase domain and an AraC-type DNA-binding HTH domain</fullName>
    </submittedName>
</protein>
<dbReference type="Gene3D" id="1.10.10.60">
    <property type="entry name" value="Homeodomain-like"/>
    <property type="match status" value="1"/>
</dbReference>
<dbReference type="SUPFAM" id="SSF46689">
    <property type="entry name" value="Homeodomain-like"/>
    <property type="match status" value="1"/>
</dbReference>
<dbReference type="Proteomes" id="UP000006057">
    <property type="component" value="Chromosome"/>
</dbReference>
<organism evidence="5 6">
    <name type="scientific">Mycolicibacterium chubuense (strain NBB4)</name>
    <name type="common">Mycobacterium chubuense</name>
    <dbReference type="NCBI Taxonomy" id="710421"/>
    <lineage>
        <taxon>Bacteria</taxon>
        <taxon>Bacillati</taxon>
        <taxon>Actinomycetota</taxon>
        <taxon>Actinomycetes</taxon>
        <taxon>Mycobacteriales</taxon>
        <taxon>Mycobacteriaceae</taxon>
        <taxon>Mycolicibacterium</taxon>
    </lineage>
</organism>
<dbReference type="PROSITE" id="PS00041">
    <property type="entry name" value="HTH_ARAC_FAMILY_1"/>
    <property type="match status" value="1"/>
</dbReference>
<gene>
    <name evidence="5" type="ordered locus">Mycch_3842</name>
</gene>
<keyword evidence="6" id="KW-1185">Reference proteome</keyword>
<dbReference type="InterPro" id="IPR050204">
    <property type="entry name" value="AraC_XylS_family_regulators"/>
</dbReference>
<dbReference type="InterPro" id="IPR009057">
    <property type="entry name" value="Homeodomain-like_sf"/>
</dbReference>
<dbReference type="InterPro" id="IPR018062">
    <property type="entry name" value="HTH_AraC-typ_CS"/>
</dbReference>
<keyword evidence="2 5" id="KW-0238">DNA-binding</keyword>